<keyword evidence="3 11" id="KW-0813">Transport</keyword>
<dbReference type="PANTHER" id="PTHR42859:SF2">
    <property type="entry name" value="FERREDOXIN"/>
    <property type="match status" value="1"/>
</dbReference>
<keyword evidence="15" id="KW-1185">Reference proteome</keyword>
<dbReference type="GO" id="GO:0051539">
    <property type="term" value="F:4 iron, 4 sulfur cluster binding"/>
    <property type="evidence" value="ECO:0007669"/>
    <property type="project" value="UniProtKB-KW"/>
</dbReference>
<dbReference type="Pfam" id="PF00037">
    <property type="entry name" value="Fer4"/>
    <property type="match status" value="1"/>
</dbReference>
<evidence type="ECO:0000313" key="15">
    <source>
        <dbReference type="Proteomes" id="UP000051494"/>
    </source>
</evidence>
<evidence type="ECO:0000256" key="10">
    <source>
        <dbReference type="ARBA" id="ARBA00023291"/>
    </source>
</evidence>
<keyword evidence="5 11" id="KW-0479">Metal-binding</keyword>
<dbReference type="RefSeq" id="WP_057624364.1">
    <property type="nucleotide sequence ID" value="NZ_LKHV02000001.1"/>
</dbReference>
<dbReference type="STRING" id="437022.CC99x_01256"/>
<sequence>MTFVVTENCIKCKYTDCVEVCPVDCFHEGPNFLVIDPDECIDCALCEPECPIEAICSEDDLPDDQADFLAINAEKAKIWPSITTHKDALPDAKDWEGVEGKRKFLED</sequence>
<dbReference type="InterPro" id="IPR054829">
    <property type="entry name" value="FdxA"/>
</dbReference>
<name>A0A0Q9YQM3_9GAMM</name>
<evidence type="ECO:0000256" key="7">
    <source>
        <dbReference type="ARBA" id="ARBA00022982"/>
    </source>
</evidence>
<organism evidence="13">
    <name type="scientific">Candidatus Berkiella cookevillensis</name>
    <dbReference type="NCBI Taxonomy" id="437022"/>
    <lineage>
        <taxon>Bacteria</taxon>
        <taxon>Pseudomonadati</taxon>
        <taxon>Pseudomonadota</taxon>
        <taxon>Gammaproteobacteria</taxon>
        <taxon>Candidatus Berkiellales</taxon>
        <taxon>Candidatus Berkiellaceae</taxon>
        <taxon>Candidatus Berkiella</taxon>
    </lineage>
</organism>
<dbReference type="SUPFAM" id="SSF54862">
    <property type="entry name" value="4Fe-4S ferredoxins"/>
    <property type="match status" value="1"/>
</dbReference>
<evidence type="ECO:0000256" key="8">
    <source>
        <dbReference type="ARBA" id="ARBA00023004"/>
    </source>
</evidence>
<evidence type="ECO:0000256" key="11">
    <source>
        <dbReference type="RuleBase" id="RU364098"/>
    </source>
</evidence>
<dbReference type="GO" id="GO:0009055">
    <property type="term" value="F:electron transfer activity"/>
    <property type="evidence" value="ECO:0007669"/>
    <property type="project" value="InterPro"/>
</dbReference>
<evidence type="ECO:0000313" key="13">
    <source>
        <dbReference type="EMBL" id="KRG18775.1"/>
    </source>
</evidence>
<dbReference type="GO" id="GO:0051538">
    <property type="term" value="F:3 iron, 4 sulfur cluster binding"/>
    <property type="evidence" value="ECO:0007669"/>
    <property type="project" value="UniProtKB-KW"/>
</dbReference>
<dbReference type="InterPro" id="IPR017900">
    <property type="entry name" value="4Fe4S_Fe_S_CS"/>
</dbReference>
<evidence type="ECO:0000256" key="6">
    <source>
        <dbReference type="ARBA" id="ARBA00022737"/>
    </source>
</evidence>
<dbReference type="InterPro" id="IPR017896">
    <property type="entry name" value="4Fe4S_Fe-S-bd"/>
</dbReference>
<dbReference type="AlphaFoldDB" id="A0A0Q9YQM3"/>
<proteinExistence type="predicted"/>
<dbReference type="InterPro" id="IPR050294">
    <property type="entry name" value="RnfB_subfamily"/>
</dbReference>
<evidence type="ECO:0000313" key="14">
    <source>
        <dbReference type="EMBL" id="MCS5709690.1"/>
    </source>
</evidence>
<keyword evidence="9 11" id="KW-0411">Iron-sulfur</keyword>
<comment type="function">
    <text evidence="11">Ferredoxins are iron-sulfur proteins that transfer electrons in a wide variety of metabolic reactions.</text>
</comment>
<reference evidence="14" key="3">
    <citation type="submission" date="2021-06" db="EMBL/GenBank/DDBJ databases">
        <title>Genomic Description and Analysis of Intracellular Bacteria, Candidatus Berkiella cookevillensis and Candidatus Berkiella aquae.</title>
        <authorList>
            <person name="Kidane D.T."/>
            <person name="Mehari Y.T."/>
            <person name="Rice F.C."/>
            <person name="Arivett B.A."/>
            <person name="Farone A.L."/>
            <person name="Berk S.G."/>
            <person name="Farone M.B."/>
        </authorList>
    </citation>
    <scope>NUCLEOTIDE SEQUENCE</scope>
    <source>
        <strain evidence="14">CC99</strain>
    </source>
</reference>
<evidence type="ECO:0000256" key="4">
    <source>
        <dbReference type="ARBA" id="ARBA00022485"/>
    </source>
</evidence>
<dbReference type="GO" id="GO:0046872">
    <property type="term" value="F:metal ion binding"/>
    <property type="evidence" value="ECO:0007669"/>
    <property type="project" value="UniProtKB-KW"/>
</dbReference>
<keyword evidence="8 11" id="KW-0408">Iron</keyword>
<gene>
    <name evidence="13" type="primary">fdxA</name>
    <name evidence="14" type="ORF">CC99x_012360</name>
    <name evidence="13" type="ORF">CC99x_01256</name>
</gene>
<reference evidence="13" key="1">
    <citation type="submission" date="2015-09" db="EMBL/GenBank/DDBJ databases">
        <title>Draft Genome Sequences of Two Novel Amoeba-resistant Intranuclear Bacteria, Candidatus Berkiella cookevillensis and Candidatus Berkiella aquae.</title>
        <authorList>
            <person name="Mehari Y.T."/>
            <person name="Arivett B.A."/>
            <person name="Farone A.L."/>
            <person name="Gunderson J.H."/>
            <person name="Farone M.B."/>
        </authorList>
    </citation>
    <scope>NUCLEOTIDE SEQUENCE [LARGE SCALE GENOMIC DNA]</scope>
    <source>
        <strain evidence="13">CC99</strain>
    </source>
</reference>
<evidence type="ECO:0000259" key="12">
    <source>
        <dbReference type="PROSITE" id="PS51379"/>
    </source>
</evidence>
<evidence type="ECO:0000256" key="2">
    <source>
        <dbReference type="ARBA" id="ARBA00001966"/>
    </source>
</evidence>
<dbReference type="Pfam" id="PF11953">
    <property type="entry name" value="DUF3470"/>
    <property type="match status" value="1"/>
</dbReference>
<reference evidence="14" key="2">
    <citation type="journal article" date="2016" name="Genome Announc.">
        <title>Draft Genome Sequences of Two Novel Amoeba-Resistant Intranuclear Bacteria, 'Candidatus Berkiella cookevillensis' and 'Candidatus Berkiella aquae'.</title>
        <authorList>
            <person name="Mehari Y.T."/>
            <person name="Arivett B.A."/>
            <person name="Farone A.L."/>
            <person name="Gunderson J.H."/>
            <person name="Farone M.B."/>
        </authorList>
    </citation>
    <scope>NUCLEOTIDE SEQUENCE</scope>
    <source>
        <strain evidence="14">CC99</strain>
    </source>
</reference>
<dbReference type="PROSITE" id="PS51379">
    <property type="entry name" value="4FE4S_FER_2"/>
    <property type="match status" value="2"/>
</dbReference>
<dbReference type="EMBL" id="LKHV02000001">
    <property type="protein sequence ID" value="MCS5709690.1"/>
    <property type="molecule type" value="Genomic_DNA"/>
</dbReference>
<protein>
    <recommendedName>
        <fullName evidence="11">Ferredoxin</fullName>
    </recommendedName>
</protein>
<comment type="cofactor">
    <cofactor evidence="2 11">
        <name>[4Fe-4S] cluster</name>
        <dbReference type="ChEBI" id="CHEBI:49883"/>
    </cofactor>
</comment>
<dbReference type="EMBL" id="LKHV01000005">
    <property type="protein sequence ID" value="KRG18775.1"/>
    <property type="molecule type" value="Genomic_DNA"/>
</dbReference>
<accession>A0A0Q9YQM3</accession>
<comment type="cofactor">
    <cofactor evidence="1 11">
        <name>[3Fe-4S] cluster</name>
        <dbReference type="ChEBI" id="CHEBI:21137"/>
    </cofactor>
</comment>
<dbReference type="NCBIfam" id="NF045490">
    <property type="entry name" value="FdxA_Protbact"/>
    <property type="match status" value="1"/>
</dbReference>
<evidence type="ECO:0000256" key="3">
    <source>
        <dbReference type="ARBA" id="ARBA00022448"/>
    </source>
</evidence>
<feature type="domain" description="4Fe-4S ferredoxin-type" evidence="12">
    <location>
        <begin position="31"/>
        <end position="60"/>
    </location>
</feature>
<dbReference type="PROSITE" id="PS00198">
    <property type="entry name" value="4FE4S_FER_1"/>
    <property type="match status" value="1"/>
</dbReference>
<dbReference type="PATRIC" id="fig|1590042.3.peg.1274"/>
<evidence type="ECO:0000256" key="9">
    <source>
        <dbReference type="ARBA" id="ARBA00023014"/>
    </source>
</evidence>
<dbReference type="InterPro" id="IPR000813">
    <property type="entry name" value="7Fe_ferredoxin"/>
</dbReference>
<dbReference type="Gene3D" id="3.30.70.20">
    <property type="match status" value="1"/>
</dbReference>
<keyword evidence="10 11" id="KW-0003">3Fe-4S</keyword>
<dbReference type="PANTHER" id="PTHR42859">
    <property type="entry name" value="OXIDOREDUCTASE"/>
    <property type="match status" value="1"/>
</dbReference>
<dbReference type="PRINTS" id="PR00354">
    <property type="entry name" value="7FE8SFRDOXIN"/>
</dbReference>
<evidence type="ECO:0000256" key="5">
    <source>
        <dbReference type="ARBA" id="ARBA00022723"/>
    </source>
</evidence>
<dbReference type="InterPro" id="IPR022569">
    <property type="entry name" value="Fd_C"/>
</dbReference>
<feature type="domain" description="4Fe-4S ferredoxin-type" evidence="12">
    <location>
        <begin position="1"/>
        <end position="30"/>
    </location>
</feature>
<comment type="caution">
    <text evidence="13">The sequence shown here is derived from an EMBL/GenBank/DDBJ whole genome shotgun (WGS) entry which is preliminary data.</text>
</comment>
<keyword evidence="6 11" id="KW-0677">Repeat</keyword>
<evidence type="ECO:0000256" key="1">
    <source>
        <dbReference type="ARBA" id="ARBA00001927"/>
    </source>
</evidence>
<keyword evidence="7 11" id="KW-0249">Electron transport</keyword>
<keyword evidence="4 11" id="KW-0004">4Fe-4S</keyword>
<dbReference type="Proteomes" id="UP000051494">
    <property type="component" value="Unassembled WGS sequence"/>
</dbReference>
<dbReference type="OrthoDB" id="9803397at2"/>